<keyword evidence="3 6" id="KW-0808">Transferase</keyword>
<dbReference type="GO" id="GO:0005524">
    <property type="term" value="F:ATP binding"/>
    <property type="evidence" value="ECO:0007669"/>
    <property type="project" value="UniProtKB-KW"/>
</dbReference>
<comment type="similarity">
    <text evidence="6">Belongs to the ribose 1,5-bisphosphokinase family.</text>
</comment>
<dbReference type="InterPro" id="IPR027417">
    <property type="entry name" value="P-loop_NTPase"/>
</dbReference>
<proteinExistence type="inferred from homology"/>
<dbReference type="GO" id="GO:0033863">
    <property type="term" value="F:ribose 1,5-bisphosphate phosphokinase activity"/>
    <property type="evidence" value="ECO:0007669"/>
    <property type="project" value="UniProtKB-UniRule"/>
</dbReference>
<protein>
    <recommendedName>
        <fullName evidence="6">Ribose 1,5-bisphosphate phosphokinase PhnN</fullName>
        <ecNumber evidence="6">2.7.4.23</ecNumber>
    </recommendedName>
    <alternativeName>
        <fullName evidence="6">Ribose 1,5-bisphosphokinase</fullName>
    </alternativeName>
</protein>
<dbReference type="RefSeq" id="WP_245903134.1">
    <property type="nucleotide sequence ID" value="NZ_QKYU01000001.1"/>
</dbReference>
<keyword evidence="8" id="KW-1185">Reference proteome</keyword>
<evidence type="ECO:0000313" key="7">
    <source>
        <dbReference type="EMBL" id="PZW50864.1"/>
    </source>
</evidence>
<dbReference type="HAMAP" id="MF_00836">
    <property type="entry name" value="PhnN"/>
    <property type="match status" value="1"/>
</dbReference>
<dbReference type="NCBIfam" id="TIGR02322">
    <property type="entry name" value="phosphon_PhnN"/>
    <property type="match status" value="1"/>
</dbReference>
<keyword evidence="5 6" id="KW-0067">ATP-binding</keyword>
<keyword evidence="4 6" id="KW-0547">Nucleotide-binding</keyword>
<organism evidence="7 8">
    <name type="scientific">Humitalea rosea</name>
    <dbReference type="NCBI Taxonomy" id="990373"/>
    <lineage>
        <taxon>Bacteria</taxon>
        <taxon>Pseudomonadati</taxon>
        <taxon>Pseudomonadota</taxon>
        <taxon>Alphaproteobacteria</taxon>
        <taxon>Acetobacterales</taxon>
        <taxon>Roseomonadaceae</taxon>
        <taxon>Humitalea</taxon>
    </lineage>
</organism>
<sequence>MLIAVVGASGAGKDTLLDKARVALADEPRVVWVRRVITRPIEAGGEAHFPATEEEFTALAAAGAFCLHWPAHGLRYGIPAEAGAAALAGDCVIANLSRAILSEAAARFPLRVLHVTVPDAIRAARLAARGREDAASVMARLSRVAPLPPGLDVVEIVNDGTPEEGAARMLAAIRRSL</sequence>
<dbReference type="EMBL" id="QKYU01000001">
    <property type="protein sequence ID" value="PZW50864.1"/>
    <property type="molecule type" value="Genomic_DNA"/>
</dbReference>
<evidence type="ECO:0000256" key="3">
    <source>
        <dbReference type="ARBA" id="ARBA00022679"/>
    </source>
</evidence>
<accession>A0A2W7ITM6</accession>
<comment type="function">
    <text evidence="6">Catalyzes the phosphorylation of ribose 1,5-bisphosphate to 5-phospho-D-ribosyl alpha-1-diphosphate (PRPP).</text>
</comment>
<dbReference type="GO" id="GO:0006015">
    <property type="term" value="P:5-phosphoribose 1-diphosphate biosynthetic process"/>
    <property type="evidence" value="ECO:0007669"/>
    <property type="project" value="UniProtKB-UniRule"/>
</dbReference>
<evidence type="ECO:0000256" key="6">
    <source>
        <dbReference type="HAMAP-Rule" id="MF_00836"/>
    </source>
</evidence>
<dbReference type="Proteomes" id="UP000249688">
    <property type="component" value="Unassembled WGS sequence"/>
</dbReference>
<evidence type="ECO:0000256" key="4">
    <source>
        <dbReference type="ARBA" id="ARBA00022741"/>
    </source>
</evidence>
<keyword evidence="7" id="KW-0418">Kinase</keyword>
<evidence type="ECO:0000256" key="5">
    <source>
        <dbReference type="ARBA" id="ARBA00022840"/>
    </source>
</evidence>
<evidence type="ECO:0000256" key="1">
    <source>
        <dbReference type="ARBA" id="ARBA00000373"/>
    </source>
</evidence>
<dbReference type="AlphaFoldDB" id="A0A2W7ITM6"/>
<name>A0A2W7ITM6_9PROT</name>
<dbReference type="EC" id="2.7.4.23" evidence="6"/>
<gene>
    <name evidence="6" type="primary">phnN</name>
    <name evidence="7" type="ORF">C8P66_10177</name>
</gene>
<evidence type="ECO:0000313" key="8">
    <source>
        <dbReference type="Proteomes" id="UP000249688"/>
    </source>
</evidence>
<evidence type="ECO:0000256" key="2">
    <source>
        <dbReference type="ARBA" id="ARBA00005069"/>
    </source>
</evidence>
<comment type="caution">
    <text evidence="6">Lacks conserved residue(s) required for the propagation of feature annotation.</text>
</comment>
<comment type="pathway">
    <text evidence="2 6">Metabolic intermediate biosynthesis; 5-phospho-alpha-D-ribose 1-diphosphate biosynthesis; 5-phospho-alpha-D-ribose 1-diphosphate from D-ribose 5-phosphate (route II): step 3/3.</text>
</comment>
<comment type="caution">
    <text evidence="7">The sequence shown here is derived from an EMBL/GenBank/DDBJ whole genome shotgun (WGS) entry which is preliminary data.</text>
</comment>
<comment type="catalytic activity">
    <reaction evidence="1 6">
        <text>alpha-D-ribose 1,5-bisphosphate + ATP = 5-phospho-alpha-D-ribose 1-diphosphate + ADP</text>
        <dbReference type="Rhea" id="RHEA:20109"/>
        <dbReference type="ChEBI" id="CHEBI:30616"/>
        <dbReference type="ChEBI" id="CHEBI:58017"/>
        <dbReference type="ChEBI" id="CHEBI:68688"/>
        <dbReference type="ChEBI" id="CHEBI:456216"/>
        <dbReference type="EC" id="2.7.4.23"/>
    </reaction>
</comment>
<dbReference type="UniPathway" id="UPA00087">
    <property type="reaction ID" value="UER00175"/>
</dbReference>
<dbReference type="SUPFAM" id="SSF52540">
    <property type="entry name" value="P-loop containing nucleoside triphosphate hydrolases"/>
    <property type="match status" value="1"/>
</dbReference>
<dbReference type="GO" id="GO:0019634">
    <property type="term" value="P:organic phosphonate metabolic process"/>
    <property type="evidence" value="ECO:0007669"/>
    <property type="project" value="UniProtKB-UniRule"/>
</dbReference>
<dbReference type="InterPro" id="IPR012699">
    <property type="entry name" value="PhnN"/>
</dbReference>
<dbReference type="Gene3D" id="3.40.50.300">
    <property type="entry name" value="P-loop containing nucleotide triphosphate hydrolases"/>
    <property type="match status" value="1"/>
</dbReference>
<reference evidence="7 8" key="1">
    <citation type="submission" date="2018-06" db="EMBL/GenBank/DDBJ databases">
        <title>Genomic Encyclopedia of Archaeal and Bacterial Type Strains, Phase II (KMG-II): from individual species to whole genera.</title>
        <authorList>
            <person name="Goeker M."/>
        </authorList>
    </citation>
    <scope>NUCLEOTIDE SEQUENCE [LARGE SCALE GENOMIC DNA]</scope>
    <source>
        <strain evidence="7 8">DSM 24525</strain>
    </source>
</reference>